<comment type="caution">
    <text evidence="1">The sequence shown here is derived from an EMBL/GenBank/DDBJ whole genome shotgun (WGS) entry which is preliminary data.</text>
</comment>
<reference evidence="1" key="1">
    <citation type="submission" date="2015-06" db="EMBL/GenBank/DDBJ databases">
        <authorList>
            <person name="Nguyen H."/>
        </authorList>
    </citation>
    <scope>NUCLEOTIDE SEQUENCE</scope>
    <source>
        <strain evidence="1">DAOM 180753</strain>
    </source>
</reference>
<keyword evidence="2" id="KW-1185">Reference proteome</keyword>
<reference evidence="1" key="2">
    <citation type="journal article" date="2016" name="Fungal Biol.">
        <title>Ochratoxin A production by Penicillium thymicola.</title>
        <authorList>
            <person name="Nguyen H.D.T."/>
            <person name="McMullin D.R."/>
            <person name="Ponomareva E."/>
            <person name="Riley R."/>
            <person name="Pomraning K.R."/>
            <person name="Baker S.E."/>
            <person name="Seifert K.A."/>
        </authorList>
    </citation>
    <scope>NUCLEOTIDE SEQUENCE</scope>
    <source>
        <strain evidence="1">DAOM 180753</strain>
    </source>
</reference>
<accession>A0AAI9TNU0</accession>
<sequence length="86" mass="9923">MYDHNVLTGIVLENIYSMFMAKGVTFVIIEFERYSSTQHLKGNNYTFDICNQSNQLAKDAIKVFFLEPFSPNHPPISVGVKRCKYI</sequence>
<evidence type="ECO:0000313" key="2">
    <source>
        <dbReference type="Proteomes" id="UP001227192"/>
    </source>
</evidence>
<protein>
    <submittedName>
        <fullName evidence="1">Uncharacterized protein</fullName>
    </submittedName>
</protein>
<gene>
    <name evidence="1" type="ORF">VN97_g2680</name>
</gene>
<organism evidence="1 2">
    <name type="scientific">Penicillium thymicola</name>
    <dbReference type="NCBI Taxonomy" id="293382"/>
    <lineage>
        <taxon>Eukaryota</taxon>
        <taxon>Fungi</taxon>
        <taxon>Dikarya</taxon>
        <taxon>Ascomycota</taxon>
        <taxon>Pezizomycotina</taxon>
        <taxon>Eurotiomycetes</taxon>
        <taxon>Eurotiomycetidae</taxon>
        <taxon>Eurotiales</taxon>
        <taxon>Aspergillaceae</taxon>
        <taxon>Penicillium</taxon>
    </lineage>
</organism>
<name>A0AAI9TNU0_PENTH</name>
<proteinExistence type="predicted"/>
<dbReference type="AlphaFoldDB" id="A0AAI9TNU0"/>
<dbReference type="EMBL" id="LACB01000053">
    <property type="protein sequence ID" value="KAJ9490583.1"/>
    <property type="molecule type" value="Genomic_DNA"/>
</dbReference>
<evidence type="ECO:0000313" key="1">
    <source>
        <dbReference type="EMBL" id="KAJ9490583.1"/>
    </source>
</evidence>
<dbReference type="Proteomes" id="UP001227192">
    <property type="component" value="Unassembled WGS sequence"/>
</dbReference>